<name>A0A9P9FB81_9HYPO</name>
<reference evidence="2" key="1">
    <citation type="journal article" date="2021" name="Nat. Commun.">
        <title>Genetic determinants of endophytism in the Arabidopsis root mycobiome.</title>
        <authorList>
            <person name="Mesny F."/>
            <person name="Miyauchi S."/>
            <person name="Thiergart T."/>
            <person name="Pickel B."/>
            <person name="Atanasova L."/>
            <person name="Karlsson M."/>
            <person name="Huettel B."/>
            <person name="Barry K.W."/>
            <person name="Haridas S."/>
            <person name="Chen C."/>
            <person name="Bauer D."/>
            <person name="Andreopoulos W."/>
            <person name="Pangilinan J."/>
            <person name="LaButti K."/>
            <person name="Riley R."/>
            <person name="Lipzen A."/>
            <person name="Clum A."/>
            <person name="Drula E."/>
            <person name="Henrissat B."/>
            <person name="Kohler A."/>
            <person name="Grigoriev I.V."/>
            <person name="Martin F.M."/>
            <person name="Hacquard S."/>
        </authorList>
    </citation>
    <scope>NUCLEOTIDE SEQUENCE</scope>
    <source>
        <strain evidence="2">MPI-CAGE-AT-0021</strain>
    </source>
</reference>
<organism evidence="2 3">
    <name type="scientific">Dactylonectria estremocensis</name>
    <dbReference type="NCBI Taxonomy" id="1079267"/>
    <lineage>
        <taxon>Eukaryota</taxon>
        <taxon>Fungi</taxon>
        <taxon>Dikarya</taxon>
        <taxon>Ascomycota</taxon>
        <taxon>Pezizomycotina</taxon>
        <taxon>Sordariomycetes</taxon>
        <taxon>Hypocreomycetidae</taxon>
        <taxon>Hypocreales</taxon>
        <taxon>Nectriaceae</taxon>
        <taxon>Dactylonectria</taxon>
    </lineage>
</organism>
<comment type="caution">
    <text evidence="2">The sequence shown here is derived from an EMBL/GenBank/DDBJ whole genome shotgun (WGS) entry which is preliminary data.</text>
</comment>
<proteinExistence type="predicted"/>
<dbReference type="EMBL" id="JAGMUU010000003">
    <property type="protein sequence ID" value="KAH7157514.1"/>
    <property type="molecule type" value="Genomic_DNA"/>
</dbReference>
<sequence>MNDTSCFLLIRPVCWSAWSHVTTPSEPLLRKDRLAERLQAVHAGCCFSKSIRFLLLAQAPRTAADIRRCPREMALPSSSVSALMSIPLDSLGAQRTPLEVLTTRRWQKSHEQTVLSDVLIDRRCLDLEGDANSSCSTWRLQHSLTLARRCQKARDGVVGSRPKGPMPRADGVKAGDDPSSDEPAVPAQLDKKKIKDLLRLSGVAVWEESRPC</sequence>
<gene>
    <name evidence="2" type="ORF">B0J13DRAFT_171939</name>
</gene>
<evidence type="ECO:0000313" key="2">
    <source>
        <dbReference type="EMBL" id="KAH7157514.1"/>
    </source>
</evidence>
<feature type="region of interest" description="Disordered" evidence="1">
    <location>
        <begin position="154"/>
        <end position="188"/>
    </location>
</feature>
<protein>
    <submittedName>
        <fullName evidence="2">Uncharacterized protein</fullName>
    </submittedName>
</protein>
<evidence type="ECO:0000256" key="1">
    <source>
        <dbReference type="SAM" id="MobiDB-lite"/>
    </source>
</evidence>
<dbReference type="AlphaFoldDB" id="A0A9P9FB81"/>
<keyword evidence="3" id="KW-1185">Reference proteome</keyword>
<evidence type="ECO:0000313" key="3">
    <source>
        <dbReference type="Proteomes" id="UP000717696"/>
    </source>
</evidence>
<accession>A0A9P9FB81</accession>
<dbReference type="Proteomes" id="UP000717696">
    <property type="component" value="Unassembled WGS sequence"/>
</dbReference>